<evidence type="ECO:0000313" key="2">
    <source>
        <dbReference type="EMBL" id="GGZ28787.1"/>
    </source>
</evidence>
<dbReference type="GO" id="GO:0004497">
    <property type="term" value="F:monooxygenase activity"/>
    <property type="evidence" value="ECO:0007669"/>
    <property type="project" value="TreeGrafter"/>
</dbReference>
<dbReference type="InterPro" id="IPR023856">
    <property type="entry name" value="Bdr"/>
</dbReference>
<keyword evidence="3" id="KW-1185">Reference proteome</keyword>
<name>A0A918Q044_9BACT</name>
<dbReference type="PRINTS" id="PR00469">
    <property type="entry name" value="PNDRDTASEII"/>
</dbReference>
<dbReference type="GO" id="GO:0050660">
    <property type="term" value="F:flavin adenine dinucleotide binding"/>
    <property type="evidence" value="ECO:0007669"/>
    <property type="project" value="TreeGrafter"/>
</dbReference>
<dbReference type="PANTHER" id="PTHR43539:SF4">
    <property type="entry name" value="BACILLIREDOXIN REDUCTASE BDR"/>
    <property type="match status" value="1"/>
</dbReference>
<keyword evidence="1" id="KW-0560">Oxidoreductase</keyword>
<evidence type="ECO:0000256" key="1">
    <source>
        <dbReference type="ARBA" id="ARBA00023002"/>
    </source>
</evidence>
<organism evidence="2 3">
    <name type="scientific">Echinicola pacifica</name>
    <dbReference type="NCBI Taxonomy" id="346377"/>
    <lineage>
        <taxon>Bacteria</taxon>
        <taxon>Pseudomonadati</taxon>
        <taxon>Bacteroidota</taxon>
        <taxon>Cytophagia</taxon>
        <taxon>Cytophagales</taxon>
        <taxon>Cyclobacteriaceae</taxon>
        <taxon>Echinicola</taxon>
    </lineage>
</organism>
<proteinExistence type="predicted"/>
<dbReference type="EMBL" id="BMWX01000003">
    <property type="protein sequence ID" value="GGZ28787.1"/>
    <property type="molecule type" value="Genomic_DNA"/>
</dbReference>
<reference evidence="2" key="1">
    <citation type="journal article" date="2014" name="Int. J. Syst. Evol. Microbiol.">
        <title>Complete genome sequence of Corynebacterium casei LMG S-19264T (=DSM 44701T), isolated from a smear-ripened cheese.</title>
        <authorList>
            <consortium name="US DOE Joint Genome Institute (JGI-PGF)"/>
            <person name="Walter F."/>
            <person name="Albersmeier A."/>
            <person name="Kalinowski J."/>
            <person name="Ruckert C."/>
        </authorList>
    </citation>
    <scope>NUCLEOTIDE SEQUENCE</scope>
    <source>
        <strain evidence="2">KCTC 12368</strain>
    </source>
</reference>
<reference evidence="2" key="2">
    <citation type="submission" date="2020-09" db="EMBL/GenBank/DDBJ databases">
        <authorList>
            <person name="Sun Q."/>
            <person name="Kim S."/>
        </authorList>
    </citation>
    <scope>NUCLEOTIDE SEQUENCE</scope>
    <source>
        <strain evidence="2">KCTC 12368</strain>
    </source>
</reference>
<protein>
    <submittedName>
        <fullName evidence="2">Pyridine nucleotide-disulfide oxidoreductase</fullName>
    </submittedName>
</protein>
<gene>
    <name evidence="2" type="ORF">GCM10007049_22270</name>
</gene>
<accession>A0A918Q044</accession>
<dbReference type="AlphaFoldDB" id="A0A918Q044"/>
<dbReference type="Pfam" id="PF13738">
    <property type="entry name" value="Pyr_redox_3"/>
    <property type="match status" value="1"/>
</dbReference>
<dbReference type="Gene3D" id="3.50.50.60">
    <property type="entry name" value="FAD/NAD(P)-binding domain"/>
    <property type="match status" value="1"/>
</dbReference>
<dbReference type="InterPro" id="IPR050982">
    <property type="entry name" value="Auxin_biosynth/cation_transpt"/>
</dbReference>
<evidence type="ECO:0000313" key="3">
    <source>
        <dbReference type="Proteomes" id="UP000619457"/>
    </source>
</evidence>
<dbReference type="NCBIfam" id="TIGR04018">
    <property type="entry name" value="Bthiol_YpdA"/>
    <property type="match status" value="1"/>
</dbReference>
<sequence>MKEIDVLIVGAGPIGLACGIEAEKNHLEYVILEKGTLVNSLYNYPVNMTFFSTSEKLEMGGVPFMSINKQPTRQEALEYYRRVAKHFQLNIHLYEQVNHVEKQADGRFLIHSSKGSYLAEKLVLSTGFYDIPNKMGVPGEELPKVSHYYKEPWPFIGQKIVVVGGGNSGVDVALETWRKGAEVTMVLMGPTVDQTVKYWVLPDVENRIKEGSIKAYFNSKIAEIRENEVVLDTPEGEVILANDFVLAMTGYRPNFALLNLLGVELTLDEKKRPCFDANQESNVAGLYLAGVVCGGLNTREFFIENTIVHAEAIFKDIMAKRKSTVSK</sequence>
<comment type="caution">
    <text evidence="2">The sequence shown here is derived from an EMBL/GenBank/DDBJ whole genome shotgun (WGS) entry which is preliminary data.</text>
</comment>
<dbReference type="Proteomes" id="UP000619457">
    <property type="component" value="Unassembled WGS sequence"/>
</dbReference>
<dbReference type="PANTHER" id="PTHR43539">
    <property type="entry name" value="FLAVIN-BINDING MONOOXYGENASE-LIKE PROTEIN (AFU_ORTHOLOGUE AFUA_4G09220)"/>
    <property type="match status" value="1"/>
</dbReference>
<dbReference type="InterPro" id="IPR036188">
    <property type="entry name" value="FAD/NAD-bd_sf"/>
</dbReference>
<dbReference type="PRINTS" id="PR00368">
    <property type="entry name" value="FADPNR"/>
</dbReference>
<dbReference type="PROSITE" id="PS51257">
    <property type="entry name" value="PROKAR_LIPOPROTEIN"/>
    <property type="match status" value="1"/>
</dbReference>
<dbReference type="RefSeq" id="WP_018472858.1">
    <property type="nucleotide sequence ID" value="NZ_BMWX01000003.1"/>
</dbReference>
<dbReference type="SUPFAM" id="SSF51905">
    <property type="entry name" value="FAD/NAD(P)-binding domain"/>
    <property type="match status" value="1"/>
</dbReference>